<dbReference type="EMBL" id="CP015017">
    <property type="protein sequence ID" value="APC00865.1"/>
    <property type="molecule type" value="Genomic_DNA"/>
</dbReference>
<accession>A0AAC9NFW5</accession>
<dbReference type="AlphaFoldDB" id="A0AAC9NFW5"/>
<dbReference type="Proteomes" id="UP000182060">
    <property type="component" value="Chromosome"/>
</dbReference>
<name>A0AAC9NFW5_9BURK</name>
<gene>
    <name evidence="1" type="ORF">AOC25_04085</name>
</gene>
<proteinExistence type="predicted"/>
<dbReference type="RefSeq" id="WP_071539006.1">
    <property type="nucleotide sequence ID" value="NZ_CP015016.1"/>
</dbReference>
<evidence type="ECO:0000313" key="1">
    <source>
        <dbReference type="EMBL" id="APC00865.1"/>
    </source>
</evidence>
<evidence type="ECO:0000313" key="2">
    <source>
        <dbReference type="Proteomes" id="UP000182060"/>
    </source>
</evidence>
<sequence>MPLLTPENKKKSIEKLITKIKVNGEVAKRDINALLTKELKAELISAWNEQQALRKVKKPLALNQYEKLHKQALMLSARYENFVVSANGELDDAIAEVSEATRLAFGK</sequence>
<reference evidence="1" key="1">
    <citation type="journal article" date="2017" name="Appl. Environ. Microbiol.">
        <title>Microdiversification of a pelagic Polynucleobacter species is mainly driven by acquisition of genomic islands from a partially interspecific gene pool.</title>
        <authorList>
            <person name="Hoetzinger M."/>
            <person name="Hahn M.W."/>
            <person name="Jezberova J."/>
            <person name="Schmidt J."/>
            <person name="Koll U."/>
        </authorList>
    </citation>
    <scope>NUCLEOTIDE SEQUENCE</scope>
    <source>
        <strain evidence="1">MWH-RechtKol4</strain>
    </source>
</reference>
<protein>
    <submittedName>
        <fullName evidence="1">Uncharacterized protein</fullName>
    </submittedName>
</protein>
<organism evidence="1 2">
    <name type="scientific">Polynucleobacter asymbioticus</name>
    <dbReference type="NCBI Taxonomy" id="576611"/>
    <lineage>
        <taxon>Bacteria</taxon>
        <taxon>Pseudomonadati</taxon>
        <taxon>Pseudomonadota</taxon>
        <taxon>Betaproteobacteria</taxon>
        <taxon>Burkholderiales</taxon>
        <taxon>Burkholderiaceae</taxon>
        <taxon>Polynucleobacter</taxon>
    </lineage>
</organism>